<protein>
    <recommendedName>
        <fullName evidence="3">SnoaL-like domain-containing protein</fullName>
    </recommendedName>
</protein>
<name>A0A383WKB3_TETOB</name>
<dbReference type="Proteomes" id="UP000256970">
    <property type="component" value="Unassembled WGS sequence"/>
</dbReference>
<dbReference type="EMBL" id="FNXT01001297">
    <property type="protein sequence ID" value="SZX77900.1"/>
    <property type="molecule type" value="Genomic_DNA"/>
</dbReference>
<accession>A0A383WKB3</accession>
<keyword evidence="2" id="KW-1185">Reference proteome</keyword>
<dbReference type="PANTHER" id="PTHR34123:SF4">
    <property type="entry name" value="PHOSPHORIBOSYLTRANSFERASE-LIKE PROTEIN, PUTATIVE (DUF2358)-RELATED"/>
    <property type="match status" value="1"/>
</dbReference>
<evidence type="ECO:0000313" key="1">
    <source>
        <dbReference type="EMBL" id="SZX77900.1"/>
    </source>
</evidence>
<dbReference type="STRING" id="3088.A0A383WKB3"/>
<dbReference type="AlphaFoldDB" id="A0A383WKB3"/>
<sequence length="189" mass="20816">MHQSGGENVLVSGLVSAMTESLRVLGVGKQQYQQIAVQPSPNPPLAAGDVQGVIERIQQDYQQAYFVTGVIDDSIYDQGCTFVDPTVQFSGLDLWKRNLQLLVPFLIKPRIELMSISSVGPNSQGAEQIQAEWTLDTVISLPWRPRVSILGSTIYTLNSDANKVVRHVESWSVSAWQALLQIVTPGPRQ</sequence>
<reference evidence="1 2" key="1">
    <citation type="submission" date="2016-10" db="EMBL/GenBank/DDBJ databases">
        <authorList>
            <person name="Cai Z."/>
        </authorList>
    </citation>
    <scope>NUCLEOTIDE SEQUENCE [LARGE SCALE GENOMIC DNA]</scope>
</reference>
<organism evidence="1 2">
    <name type="scientific">Tetradesmus obliquus</name>
    <name type="common">Green alga</name>
    <name type="synonym">Acutodesmus obliquus</name>
    <dbReference type="NCBI Taxonomy" id="3088"/>
    <lineage>
        <taxon>Eukaryota</taxon>
        <taxon>Viridiplantae</taxon>
        <taxon>Chlorophyta</taxon>
        <taxon>core chlorophytes</taxon>
        <taxon>Chlorophyceae</taxon>
        <taxon>CS clade</taxon>
        <taxon>Sphaeropleales</taxon>
        <taxon>Scenedesmaceae</taxon>
        <taxon>Tetradesmus</taxon>
    </lineage>
</organism>
<proteinExistence type="predicted"/>
<dbReference type="PANTHER" id="PTHR34123">
    <property type="entry name" value="OS04G0578200 PROTEIN"/>
    <property type="match status" value="1"/>
</dbReference>
<dbReference type="Pfam" id="PF10184">
    <property type="entry name" value="DUF2358"/>
    <property type="match status" value="1"/>
</dbReference>
<dbReference type="InterPro" id="IPR018790">
    <property type="entry name" value="DUF2358"/>
</dbReference>
<evidence type="ECO:0000313" key="2">
    <source>
        <dbReference type="Proteomes" id="UP000256970"/>
    </source>
</evidence>
<evidence type="ECO:0008006" key="3">
    <source>
        <dbReference type="Google" id="ProtNLM"/>
    </source>
</evidence>
<gene>
    <name evidence="1" type="ORF">BQ4739_LOCUS18235</name>
</gene>